<dbReference type="Proteomes" id="UP001189429">
    <property type="component" value="Unassembled WGS sequence"/>
</dbReference>
<reference evidence="2" key="1">
    <citation type="submission" date="2023-10" db="EMBL/GenBank/DDBJ databases">
        <authorList>
            <person name="Chen Y."/>
            <person name="Shah S."/>
            <person name="Dougan E. K."/>
            <person name="Thang M."/>
            <person name="Chan C."/>
        </authorList>
    </citation>
    <scope>NUCLEOTIDE SEQUENCE [LARGE SCALE GENOMIC DNA]</scope>
</reference>
<dbReference type="EMBL" id="CAUYUJ010014601">
    <property type="protein sequence ID" value="CAK0843706.1"/>
    <property type="molecule type" value="Genomic_DNA"/>
</dbReference>
<name>A0ABN9TE13_9DINO</name>
<feature type="compositionally biased region" description="Polar residues" evidence="1">
    <location>
        <begin position="284"/>
        <end position="309"/>
    </location>
</feature>
<keyword evidence="3" id="KW-1185">Reference proteome</keyword>
<evidence type="ECO:0000256" key="1">
    <source>
        <dbReference type="SAM" id="MobiDB-lite"/>
    </source>
</evidence>
<feature type="region of interest" description="Disordered" evidence="1">
    <location>
        <begin position="200"/>
        <end position="231"/>
    </location>
</feature>
<comment type="caution">
    <text evidence="2">The sequence shown here is derived from an EMBL/GenBank/DDBJ whole genome shotgun (WGS) entry which is preliminary data.</text>
</comment>
<feature type="compositionally biased region" description="Basic residues" evidence="1">
    <location>
        <begin position="248"/>
        <end position="277"/>
    </location>
</feature>
<proteinExistence type="predicted"/>
<organism evidence="2 3">
    <name type="scientific">Prorocentrum cordatum</name>
    <dbReference type="NCBI Taxonomy" id="2364126"/>
    <lineage>
        <taxon>Eukaryota</taxon>
        <taxon>Sar</taxon>
        <taxon>Alveolata</taxon>
        <taxon>Dinophyceae</taxon>
        <taxon>Prorocentrales</taxon>
        <taxon>Prorocentraceae</taxon>
        <taxon>Prorocentrum</taxon>
    </lineage>
</organism>
<sequence length="426" mass="46781">MRALLEGVFGLGMKEMCVMSGTHMINDLLLGVIGQAHQLIDAVEIEVDPVKFVTLEICRPTRRPGRPASWRTRPGDLGQQVRTRLQHHQDRMGLELRGPSVAMEPAKAEMQQMLDFYKGGSAAGQKEQKKAACHVDPELLKIAMRRMHERHKREAEEYAAWQAACAQLQYNQFVVQQQVMAQQIAAQQMAAQQAMMYQQPQFQQPAPMPVAAPAPRPPQGPRPPPVHSDWVQCYDAQGGAKFIFTTSARRRPRGSSRLASRRGNRAQRRCRSSRCTRSRCTSSKPGGSNSSTAGANNMVSSSGADTQTSGAVAATDRLRNLGVGSLCEPMHSLSPSFPPHPLPYLSSPVFLTRSFSGVAQTVESACVDIRIYPPGGWMCLIDLCHYCSDVGLVGPMRVALLWLSPEPSVPLSPSSLRCFVPLASLR</sequence>
<feature type="region of interest" description="Disordered" evidence="1">
    <location>
        <begin position="244"/>
        <end position="309"/>
    </location>
</feature>
<gene>
    <name evidence="2" type="ORF">PCOR1329_LOCUS37964</name>
</gene>
<protein>
    <submittedName>
        <fullName evidence="2">Uncharacterized protein</fullName>
    </submittedName>
</protein>
<evidence type="ECO:0000313" key="2">
    <source>
        <dbReference type="EMBL" id="CAK0843706.1"/>
    </source>
</evidence>
<feature type="compositionally biased region" description="Pro residues" evidence="1">
    <location>
        <begin position="206"/>
        <end position="226"/>
    </location>
</feature>
<accession>A0ABN9TE13</accession>
<evidence type="ECO:0000313" key="3">
    <source>
        <dbReference type="Proteomes" id="UP001189429"/>
    </source>
</evidence>